<evidence type="ECO:0000313" key="9">
    <source>
        <dbReference type="EMBL" id="OWQ54069.1"/>
    </source>
</evidence>
<feature type="domain" description="MacB-like periplasmic core" evidence="8">
    <location>
        <begin position="20"/>
        <end position="266"/>
    </location>
</feature>
<dbReference type="Proteomes" id="UP000198157">
    <property type="component" value="Unassembled WGS sequence"/>
</dbReference>
<proteinExistence type="predicted"/>
<dbReference type="GO" id="GO:0005524">
    <property type="term" value="F:ATP binding"/>
    <property type="evidence" value="ECO:0007669"/>
    <property type="project" value="UniProtKB-KW"/>
</dbReference>
<evidence type="ECO:0000259" key="7">
    <source>
        <dbReference type="Pfam" id="PF02687"/>
    </source>
</evidence>
<dbReference type="AlphaFoldDB" id="A0A246HMZ3"/>
<comment type="subcellular location">
    <subcellularLocation>
        <location evidence="1">Cell membrane</location>
        <topology evidence="1">Multi-pass membrane protein</topology>
    </subcellularLocation>
</comment>
<evidence type="ECO:0000256" key="6">
    <source>
        <dbReference type="SAM" id="Phobius"/>
    </source>
</evidence>
<feature type="transmembrane region" description="Helical" evidence="6">
    <location>
        <begin position="400"/>
        <end position="420"/>
    </location>
</feature>
<keyword evidence="4 6" id="KW-1133">Transmembrane helix</keyword>
<name>A0A246HMZ3_STEMA</name>
<dbReference type="InterPro" id="IPR050250">
    <property type="entry name" value="Macrolide_Exporter_MacB"/>
</dbReference>
<evidence type="ECO:0000256" key="1">
    <source>
        <dbReference type="ARBA" id="ARBA00004651"/>
    </source>
</evidence>
<feature type="transmembrane region" description="Helical" evidence="6">
    <location>
        <begin position="21"/>
        <end position="44"/>
    </location>
</feature>
<dbReference type="GO" id="GO:0022857">
    <property type="term" value="F:transmembrane transporter activity"/>
    <property type="evidence" value="ECO:0007669"/>
    <property type="project" value="TreeGrafter"/>
</dbReference>
<keyword evidence="3 6" id="KW-0812">Transmembrane</keyword>
<keyword evidence="5 6" id="KW-0472">Membrane</keyword>
<accession>A0A246HMZ3</accession>
<dbReference type="EMBL" id="NIVS01000020">
    <property type="protein sequence ID" value="OWQ54069.1"/>
    <property type="molecule type" value="Genomic_DNA"/>
</dbReference>
<feature type="transmembrane region" description="Helical" evidence="6">
    <location>
        <begin position="310"/>
        <end position="333"/>
    </location>
</feature>
<dbReference type="OrthoDB" id="8735006at2"/>
<evidence type="ECO:0000256" key="3">
    <source>
        <dbReference type="ARBA" id="ARBA00022692"/>
    </source>
</evidence>
<keyword evidence="2" id="KW-1003">Cell membrane</keyword>
<evidence type="ECO:0000256" key="4">
    <source>
        <dbReference type="ARBA" id="ARBA00022989"/>
    </source>
</evidence>
<keyword evidence="9" id="KW-0547">Nucleotide-binding</keyword>
<gene>
    <name evidence="9" type="ORF">CEE60_10485</name>
</gene>
<reference evidence="9 10" key="1">
    <citation type="submission" date="2017-06" db="EMBL/GenBank/DDBJ databases">
        <authorList>
            <person name="Kim H.J."/>
            <person name="Triplett B.A."/>
        </authorList>
    </citation>
    <scope>NUCLEOTIDE SEQUENCE [LARGE SCALE GENOMIC DNA]</scope>
    <source>
        <strain evidence="9 10">13146</strain>
    </source>
</reference>
<sequence length="434" mass="48112">MIAYYFRLALRSFRRNKVLTALMVIAIALGIGASMTTLTVFHVLSGDPIPQKSDRLFSVQIDPQSALGYQPGEEPADQLTRFDATKLLSEKHAKRQAMMTGGGVTIEPDNSTLRPFSTDARFTSGDFFPMFDSTFLYGQGWKETDDEGRGRVAVISKTLNQKLFDGANSVGKSLRLNGNTMTVVGVLNDWNPNPHFYDLNTGRYGDSEDVFVPFSTAIDLKFDRSGSMDCFGRRNEPDPIGLNASCTWIQYWVELENAGQAAEYRRYLENYSDQQRAAGRFERPNNVRLRNVMEWLDYKKVVPGDVRLQLWLAMGFLLVCLINTVGLLLAKFLRRSGEIGVRRALGASRGQIFMQSLIEAGTVGLAGGLLGLVLAMLGLYAVRQQPVDYAKLATLDGQMLLMTFALTLVASLLAGFLPALRAMQVTPAIQLKSQ</sequence>
<feature type="transmembrane region" description="Helical" evidence="6">
    <location>
        <begin position="357"/>
        <end position="380"/>
    </location>
</feature>
<organism evidence="9 10">
    <name type="scientific">Stenotrophomonas maltophilia</name>
    <name type="common">Pseudomonas maltophilia</name>
    <name type="synonym">Xanthomonas maltophilia</name>
    <dbReference type="NCBI Taxonomy" id="40324"/>
    <lineage>
        <taxon>Bacteria</taxon>
        <taxon>Pseudomonadati</taxon>
        <taxon>Pseudomonadota</taxon>
        <taxon>Gammaproteobacteria</taxon>
        <taxon>Lysobacterales</taxon>
        <taxon>Lysobacteraceae</taxon>
        <taxon>Stenotrophomonas</taxon>
        <taxon>Stenotrophomonas maltophilia group</taxon>
    </lineage>
</organism>
<dbReference type="Pfam" id="PF02687">
    <property type="entry name" value="FtsX"/>
    <property type="match status" value="1"/>
</dbReference>
<evidence type="ECO:0000256" key="2">
    <source>
        <dbReference type="ARBA" id="ARBA00022475"/>
    </source>
</evidence>
<comment type="caution">
    <text evidence="9">The sequence shown here is derived from an EMBL/GenBank/DDBJ whole genome shotgun (WGS) entry which is preliminary data.</text>
</comment>
<dbReference type="InterPro" id="IPR025857">
    <property type="entry name" value="MacB_PCD"/>
</dbReference>
<feature type="domain" description="ABC3 transporter permease C-terminal" evidence="7">
    <location>
        <begin position="314"/>
        <end position="426"/>
    </location>
</feature>
<dbReference type="InterPro" id="IPR003838">
    <property type="entry name" value="ABC3_permease_C"/>
</dbReference>
<protein>
    <submittedName>
        <fullName evidence="9">ABC transporter ATP-binding protein</fullName>
    </submittedName>
</protein>
<evidence type="ECO:0000313" key="10">
    <source>
        <dbReference type="Proteomes" id="UP000198157"/>
    </source>
</evidence>
<dbReference type="PANTHER" id="PTHR30572">
    <property type="entry name" value="MEMBRANE COMPONENT OF TRANSPORTER-RELATED"/>
    <property type="match status" value="1"/>
</dbReference>
<evidence type="ECO:0000259" key="8">
    <source>
        <dbReference type="Pfam" id="PF12704"/>
    </source>
</evidence>
<dbReference type="GO" id="GO:0005886">
    <property type="term" value="C:plasma membrane"/>
    <property type="evidence" value="ECO:0007669"/>
    <property type="project" value="UniProtKB-SubCell"/>
</dbReference>
<evidence type="ECO:0000256" key="5">
    <source>
        <dbReference type="ARBA" id="ARBA00023136"/>
    </source>
</evidence>
<dbReference type="PANTHER" id="PTHR30572:SF18">
    <property type="entry name" value="ABC-TYPE MACROLIDE FAMILY EXPORT SYSTEM PERMEASE COMPONENT 2"/>
    <property type="match status" value="1"/>
</dbReference>
<dbReference type="Pfam" id="PF12704">
    <property type="entry name" value="MacB_PCD"/>
    <property type="match status" value="1"/>
</dbReference>
<keyword evidence="9" id="KW-0067">ATP-binding</keyword>